<dbReference type="AlphaFoldDB" id="A0A6P1MD51"/>
<dbReference type="PANTHER" id="PTHR34547">
    <property type="entry name" value="YACP-LIKE NYN DOMAIN PROTEIN"/>
    <property type="match status" value="1"/>
</dbReference>
<dbReference type="Proteomes" id="UP000464954">
    <property type="component" value="Chromosome"/>
</dbReference>
<reference evidence="1 2" key="1">
    <citation type="submission" date="2020-01" db="EMBL/GenBank/DDBJ databases">
        <title>Ponticoccus aerotolerans gen. nov., sp. nov., an anaerobic bacterium and proposal of Ponticoccusceae fam. nov., Ponticoccusles ord. nov. and Ponticoccuse classis nov. in the phylum Kiritimatiellaeota.</title>
        <authorList>
            <person name="Zhou L.Y."/>
            <person name="Du Z.J."/>
        </authorList>
    </citation>
    <scope>NUCLEOTIDE SEQUENCE [LARGE SCALE GENOMIC DNA]</scope>
    <source>
        <strain evidence="1 2">S-5007</strain>
    </source>
</reference>
<organism evidence="1 2">
    <name type="scientific">Tichowtungia aerotolerans</name>
    <dbReference type="NCBI Taxonomy" id="2697043"/>
    <lineage>
        <taxon>Bacteria</taxon>
        <taxon>Pseudomonadati</taxon>
        <taxon>Kiritimatiellota</taxon>
        <taxon>Tichowtungiia</taxon>
        <taxon>Tichowtungiales</taxon>
        <taxon>Tichowtungiaceae</taxon>
        <taxon>Tichowtungia</taxon>
    </lineage>
</organism>
<dbReference type="Pfam" id="PF05991">
    <property type="entry name" value="NYN_YacP"/>
    <property type="match status" value="1"/>
</dbReference>
<dbReference type="KEGG" id="taer:GT409_11245"/>
<evidence type="ECO:0000313" key="2">
    <source>
        <dbReference type="Proteomes" id="UP000464954"/>
    </source>
</evidence>
<evidence type="ECO:0000313" key="1">
    <source>
        <dbReference type="EMBL" id="QHI69998.1"/>
    </source>
</evidence>
<dbReference type="PANTHER" id="PTHR34547:SF1">
    <property type="entry name" value="YACP-LIKE NYN DOMAIN PROTEIN"/>
    <property type="match status" value="1"/>
</dbReference>
<keyword evidence="2" id="KW-1185">Reference proteome</keyword>
<proteinExistence type="predicted"/>
<dbReference type="InterPro" id="IPR010298">
    <property type="entry name" value="YacP-like"/>
</dbReference>
<evidence type="ECO:0008006" key="3">
    <source>
        <dbReference type="Google" id="ProtNLM"/>
    </source>
</evidence>
<protein>
    <recommendedName>
        <fullName evidence="3">NYN domain-containing protein</fullName>
    </recommendedName>
</protein>
<dbReference type="RefSeq" id="WP_160629177.1">
    <property type="nucleotide sequence ID" value="NZ_CP047593.1"/>
</dbReference>
<dbReference type="EMBL" id="CP047593">
    <property type="protein sequence ID" value="QHI69998.1"/>
    <property type="molecule type" value="Genomic_DNA"/>
</dbReference>
<sequence length="158" mass="17082">MDFDWVIIDGYNLLHQDAAFDGLRADLQTARQRLVRRVESAALEMAPRITVVFDGRESGVDASLSASHLEVVFSPSNRTADGVIERMVADAQAPERICVITSDRVEEQIVSSAGAAVLSCESFASRCNAVERTAGKTLRVSRGSSGSTLGDFFPESDE</sequence>
<name>A0A6P1MD51_9BACT</name>
<accession>A0A6P1MD51</accession>
<gene>
    <name evidence="1" type="ORF">GT409_11245</name>
</gene>